<reference evidence="2" key="1">
    <citation type="submission" date="2018-01" db="EMBL/GenBank/DDBJ databases">
        <authorList>
            <person name="Li J."/>
        </authorList>
    </citation>
    <scope>NUCLEOTIDE SEQUENCE [LARGE SCALE GENOMIC DNA]</scope>
    <source>
        <strain evidence="2">592</strain>
    </source>
</reference>
<dbReference type="RefSeq" id="WP_108576661.1">
    <property type="nucleotide sequence ID" value="NZ_CP026952.1"/>
</dbReference>
<dbReference type="Proteomes" id="UP000244384">
    <property type="component" value="Chromosome"/>
</dbReference>
<dbReference type="EMBL" id="CP026952">
    <property type="protein sequence ID" value="AWB91015.1"/>
    <property type="molecule type" value="Genomic_DNA"/>
</dbReference>
<dbReference type="SUPFAM" id="SSF53335">
    <property type="entry name" value="S-adenosyl-L-methionine-dependent methyltransferases"/>
    <property type="match status" value="1"/>
</dbReference>
<dbReference type="Gene3D" id="3.40.50.150">
    <property type="entry name" value="Vaccinia Virus protein VP39"/>
    <property type="match status" value="1"/>
</dbReference>
<keyword evidence="2" id="KW-1185">Reference proteome</keyword>
<proteinExistence type="predicted"/>
<dbReference type="InterPro" id="IPR029063">
    <property type="entry name" value="SAM-dependent_MTases_sf"/>
</dbReference>
<evidence type="ECO:0000313" key="1">
    <source>
        <dbReference type="EMBL" id="AWB91015.1"/>
    </source>
</evidence>
<organism evidence="1 2">
    <name type="scientific">Aeromicrobium chenweiae</name>
    <dbReference type="NCBI Taxonomy" id="2079793"/>
    <lineage>
        <taxon>Bacteria</taxon>
        <taxon>Bacillati</taxon>
        <taxon>Actinomycetota</taxon>
        <taxon>Actinomycetes</taxon>
        <taxon>Propionibacteriales</taxon>
        <taxon>Nocardioidaceae</taxon>
        <taxon>Aeromicrobium</taxon>
    </lineage>
</organism>
<dbReference type="AlphaFoldDB" id="A0A2S0WI50"/>
<dbReference type="Pfam" id="PF13489">
    <property type="entry name" value="Methyltransf_23"/>
    <property type="match status" value="1"/>
</dbReference>
<accession>A0A5F2EQP4</accession>
<accession>A0A2S0WI50</accession>
<gene>
    <name evidence="1" type="ORF">C3E78_01585</name>
</gene>
<dbReference type="KEGG" id="aez:C3E78_01585"/>
<protein>
    <submittedName>
        <fullName evidence="1">Uncharacterized protein</fullName>
    </submittedName>
</protein>
<sequence length="301" mass="34115">MTTRRLDRHLQHPVAAARGALRRARRLVKSLGGTQCLVCGSRRTHVTTVPRKRRTYEIRVCERCGYLSNFDNTVDYTAFDSVDNFKLTPRVGTVDHRGREYFMAEMGVDIVRRDGLQVMVFGAGRSLDYQHIGKLPQVERVVMSDVVELTSETDFINILDGTDERFDLIVACEVVEHFADPVTEFQRLFDLLTPEGLLVCSTNIYDGGNFAKHTYLYLRGHLSYYSEAAIAHLARKGGVHHDLRTPEIALGKVGPRKRYLLFTRSEANVRNTEAYFADRQYAPSEDQTAFEDQGPTFGTVG</sequence>
<name>A0A2S0WI50_9ACTN</name>
<evidence type="ECO:0000313" key="2">
    <source>
        <dbReference type="Proteomes" id="UP000244384"/>
    </source>
</evidence>
<dbReference type="OrthoDB" id="9791944at2"/>